<feature type="compositionally biased region" description="Gly residues" evidence="7">
    <location>
        <begin position="874"/>
        <end position="890"/>
    </location>
</feature>
<keyword evidence="5" id="KW-0539">Nucleus</keyword>
<dbReference type="GO" id="GO:0003723">
    <property type="term" value="F:RNA binding"/>
    <property type="evidence" value="ECO:0007669"/>
    <property type="project" value="UniProtKB-UniRule"/>
</dbReference>
<dbReference type="Pfam" id="PF00076">
    <property type="entry name" value="RRM_1"/>
    <property type="match status" value="3"/>
</dbReference>
<dbReference type="Gene3D" id="1.25.40.10">
    <property type="entry name" value="Tetratricopeptide repeat domain"/>
    <property type="match status" value="2"/>
</dbReference>
<comment type="caution">
    <text evidence="9">The sequence shown here is derived from an EMBL/GenBank/DDBJ whole genome shotgun (WGS) entry which is preliminary data.</text>
</comment>
<name>A0AAD5XN19_9FUNG</name>
<evidence type="ECO:0000256" key="7">
    <source>
        <dbReference type="SAM" id="MobiDB-lite"/>
    </source>
</evidence>
<dbReference type="EMBL" id="JADGJQ010000062">
    <property type="protein sequence ID" value="KAJ3174635.1"/>
    <property type="molecule type" value="Genomic_DNA"/>
</dbReference>
<accession>A0AAD5XN19</accession>
<feature type="compositionally biased region" description="Low complexity" evidence="7">
    <location>
        <begin position="938"/>
        <end position="959"/>
    </location>
</feature>
<evidence type="ECO:0000313" key="9">
    <source>
        <dbReference type="EMBL" id="KAJ3174635.1"/>
    </source>
</evidence>
<dbReference type="GO" id="GO:0006397">
    <property type="term" value="P:mRNA processing"/>
    <property type="evidence" value="ECO:0007669"/>
    <property type="project" value="UniProtKB-KW"/>
</dbReference>
<evidence type="ECO:0000256" key="3">
    <source>
        <dbReference type="ARBA" id="ARBA00022737"/>
    </source>
</evidence>
<dbReference type="CDD" id="cd00590">
    <property type="entry name" value="RRM_SF"/>
    <property type="match status" value="2"/>
</dbReference>
<dbReference type="InterPro" id="IPR003107">
    <property type="entry name" value="HAT"/>
</dbReference>
<feature type="domain" description="RRM" evidence="8">
    <location>
        <begin position="781"/>
        <end position="858"/>
    </location>
</feature>
<feature type="region of interest" description="Disordered" evidence="7">
    <location>
        <begin position="523"/>
        <end position="604"/>
    </location>
</feature>
<evidence type="ECO:0000256" key="2">
    <source>
        <dbReference type="ARBA" id="ARBA00022664"/>
    </source>
</evidence>
<dbReference type="PROSITE" id="PS50102">
    <property type="entry name" value="RRM"/>
    <property type="match status" value="3"/>
</dbReference>
<feature type="domain" description="RRM" evidence="8">
    <location>
        <begin position="611"/>
        <end position="686"/>
    </location>
</feature>
<dbReference type="Gene3D" id="3.30.70.330">
    <property type="match status" value="3"/>
</dbReference>
<protein>
    <submittedName>
        <fullName evidence="9">RNA-binding protein 4F</fullName>
    </submittedName>
</protein>
<dbReference type="InterPro" id="IPR008847">
    <property type="entry name" value="Suf"/>
</dbReference>
<sequence>MELDDVPEPAVSSAELTALSEQLAASPYDFDAHVKYITELRRAGDIGRLKTAREHMAQTFPLPENLWKEWVGDESKIATTTAEKNHVLGLYKRACEDYLSCDLWSAYLSFVTEEYDEQLENGDDENPWLDLDGVRAIFDQADQAVGLHYTDGFKVWAAYRDFEMALCKRMSDASRGEQVERIREMYLKRLHVPHAQLRETLAEYAAFEKELDPAKSEERLKQIMKGYAKTEKICHEYDTSEEALVSSDHALSAYLNYLGMEKLPSKGANAARVRTLYERAIARHSLDSTLWDAYITDMMVMIDDELFIISIAQRAVRNCPWVAQPWSHLMRAMELYGRPAEEIEATYQRAFGMVSSLANMEEDIKLMQTRHDYKVRRVDWTQGASQEAKRAIECLVQDISAIHTAFPPGDPYLRLERTLLRIYLDRISDFDAARELFGTVTYTFPQQSEIWVLYAEFERQHGAPAHARAIFKKSSAAETDWPERIFESWLQFEREYGDVMDYYSALATITKKRATLETARVWAKTDSQPGPKVAAATKKSSGARQAQPKESRKHPRDPDADDANASSKGKKHKSNGNATPGSETVAAPEKAALPKPKPSEYHTVNSEMGGHMLYVTNLPSDVSESQLKDEFAKHGQIIDLYIQPNPETHETEAYVEFANVEQVREAYTVNGTELAGSTLQVARCKSARVPRSGFAGAKEAHKIFVSNLPTNTVKGDLRKIFEKFGKLGDIRLVVKDKTFAYIEFVDKESAAASLQADGTGLHGKTISVAISNPSIARADSKEVYMANLPDEINDADVKALFKDIGPVHAVRLQKTPDGRRFKGSAFVEFQTAEHAKAALSLNGTQWREHAISVTVPIPRGGAFRARGGGHRGGRGGYRGGGGPPRAGLGQGEVSNGHGVAGSTYLKQMTPSSLVPRTAARAGPSKTPKPVTRSEPKNGSAATTASSSSSRGPAPPHAGSKNQDDFRKMLAGKK</sequence>
<dbReference type="AlphaFoldDB" id="A0AAD5XN19"/>
<dbReference type="SMART" id="SM00360">
    <property type="entry name" value="RRM"/>
    <property type="match status" value="3"/>
</dbReference>
<organism evidence="9 10">
    <name type="scientific">Geranomyces variabilis</name>
    <dbReference type="NCBI Taxonomy" id="109894"/>
    <lineage>
        <taxon>Eukaryota</taxon>
        <taxon>Fungi</taxon>
        <taxon>Fungi incertae sedis</taxon>
        <taxon>Chytridiomycota</taxon>
        <taxon>Chytridiomycota incertae sedis</taxon>
        <taxon>Chytridiomycetes</taxon>
        <taxon>Spizellomycetales</taxon>
        <taxon>Powellomycetaceae</taxon>
        <taxon>Geranomyces</taxon>
    </lineage>
</organism>
<feature type="compositionally biased region" description="Polar residues" evidence="7">
    <location>
        <begin position="904"/>
        <end position="914"/>
    </location>
</feature>
<dbReference type="SMART" id="SM00386">
    <property type="entry name" value="HAT"/>
    <property type="match status" value="7"/>
</dbReference>
<dbReference type="SUPFAM" id="SSF54928">
    <property type="entry name" value="RNA-binding domain, RBD"/>
    <property type="match status" value="3"/>
</dbReference>
<dbReference type="Pfam" id="PF05843">
    <property type="entry name" value="Suf"/>
    <property type="match status" value="1"/>
</dbReference>
<keyword evidence="10" id="KW-1185">Reference proteome</keyword>
<dbReference type="SUPFAM" id="SSF48452">
    <property type="entry name" value="TPR-like"/>
    <property type="match status" value="1"/>
</dbReference>
<gene>
    <name evidence="9" type="primary">RNP4F</name>
    <name evidence="9" type="ORF">HDU87_007007</name>
</gene>
<evidence type="ECO:0000256" key="1">
    <source>
        <dbReference type="ARBA" id="ARBA00004123"/>
    </source>
</evidence>
<evidence type="ECO:0000256" key="5">
    <source>
        <dbReference type="ARBA" id="ARBA00023242"/>
    </source>
</evidence>
<dbReference type="PANTHER" id="PTHR17204">
    <property type="entry name" value="PRE-MRNA PROCESSING PROTEIN PRP39-RELATED"/>
    <property type="match status" value="1"/>
</dbReference>
<keyword evidence="4" id="KW-0508">mRNA splicing</keyword>
<dbReference type="GO" id="GO:0005634">
    <property type="term" value="C:nucleus"/>
    <property type="evidence" value="ECO:0007669"/>
    <property type="project" value="UniProtKB-SubCell"/>
</dbReference>
<dbReference type="InterPro" id="IPR011990">
    <property type="entry name" value="TPR-like_helical_dom_sf"/>
</dbReference>
<dbReference type="InterPro" id="IPR035979">
    <property type="entry name" value="RBD_domain_sf"/>
</dbReference>
<evidence type="ECO:0000256" key="6">
    <source>
        <dbReference type="PROSITE-ProRule" id="PRU00176"/>
    </source>
</evidence>
<dbReference type="GO" id="GO:0008380">
    <property type="term" value="P:RNA splicing"/>
    <property type="evidence" value="ECO:0007669"/>
    <property type="project" value="UniProtKB-KW"/>
</dbReference>
<feature type="domain" description="RRM" evidence="8">
    <location>
        <begin position="701"/>
        <end position="773"/>
    </location>
</feature>
<dbReference type="Proteomes" id="UP001212152">
    <property type="component" value="Unassembled WGS sequence"/>
</dbReference>
<keyword evidence="2" id="KW-0507">mRNA processing</keyword>
<keyword evidence="6" id="KW-0694">RNA-binding</keyword>
<dbReference type="PANTHER" id="PTHR17204:SF25">
    <property type="entry name" value="RRM DOMAIN-CONTAINING PROTEIN"/>
    <property type="match status" value="1"/>
</dbReference>
<proteinExistence type="predicted"/>
<dbReference type="InterPro" id="IPR012677">
    <property type="entry name" value="Nucleotide-bd_a/b_plait_sf"/>
</dbReference>
<feature type="region of interest" description="Disordered" evidence="7">
    <location>
        <begin position="861"/>
        <end position="973"/>
    </location>
</feature>
<keyword evidence="3" id="KW-0677">Repeat</keyword>
<evidence type="ECO:0000313" key="10">
    <source>
        <dbReference type="Proteomes" id="UP001212152"/>
    </source>
</evidence>
<comment type="subcellular location">
    <subcellularLocation>
        <location evidence="1">Nucleus</location>
    </subcellularLocation>
</comment>
<dbReference type="InterPro" id="IPR000504">
    <property type="entry name" value="RRM_dom"/>
</dbReference>
<evidence type="ECO:0000259" key="8">
    <source>
        <dbReference type="PROSITE" id="PS50102"/>
    </source>
</evidence>
<reference evidence="9" key="1">
    <citation type="submission" date="2020-05" db="EMBL/GenBank/DDBJ databases">
        <title>Phylogenomic resolution of chytrid fungi.</title>
        <authorList>
            <person name="Stajich J.E."/>
            <person name="Amses K."/>
            <person name="Simmons R."/>
            <person name="Seto K."/>
            <person name="Myers J."/>
            <person name="Bonds A."/>
            <person name="Quandt C.A."/>
            <person name="Barry K."/>
            <person name="Liu P."/>
            <person name="Grigoriev I."/>
            <person name="Longcore J.E."/>
            <person name="James T.Y."/>
        </authorList>
    </citation>
    <scope>NUCLEOTIDE SEQUENCE</scope>
    <source>
        <strain evidence="9">JEL0379</strain>
    </source>
</reference>
<evidence type="ECO:0000256" key="4">
    <source>
        <dbReference type="ARBA" id="ARBA00023187"/>
    </source>
</evidence>